<dbReference type="PANTHER" id="PTHR43776:SF7">
    <property type="entry name" value="D,D-DIPEPTIDE TRANSPORT ATP-BINDING PROTEIN DDPF-RELATED"/>
    <property type="match status" value="1"/>
</dbReference>
<keyword evidence="2" id="KW-0813">Transport</keyword>
<protein>
    <submittedName>
        <fullName evidence="7">ABC transporter ATP-binding protein</fullName>
    </submittedName>
</protein>
<dbReference type="InterPro" id="IPR017871">
    <property type="entry name" value="ABC_transporter-like_CS"/>
</dbReference>
<feature type="region of interest" description="Disordered" evidence="5">
    <location>
        <begin position="449"/>
        <end position="473"/>
    </location>
</feature>
<evidence type="ECO:0000313" key="8">
    <source>
        <dbReference type="Proteomes" id="UP001597181"/>
    </source>
</evidence>
<evidence type="ECO:0000256" key="2">
    <source>
        <dbReference type="ARBA" id="ARBA00022448"/>
    </source>
</evidence>
<dbReference type="RefSeq" id="WP_343960724.1">
    <property type="nucleotide sequence ID" value="NZ_BAAAKZ010000009.1"/>
</dbReference>
<dbReference type="InterPro" id="IPR003593">
    <property type="entry name" value="AAA+_ATPase"/>
</dbReference>
<evidence type="ECO:0000256" key="1">
    <source>
        <dbReference type="ARBA" id="ARBA00005417"/>
    </source>
</evidence>
<accession>A0ABW3TUG6</accession>
<dbReference type="Proteomes" id="UP001597181">
    <property type="component" value="Unassembled WGS sequence"/>
</dbReference>
<dbReference type="PANTHER" id="PTHR43776">
    <property type="entry name" value="TRANSPORT ATP-BINDING PROTEIN"/>
    <property type="match status" value="1"/>
</dbReference>
<evidence type="ECO:0000313" key="7">
    <source>
        <dbReference type="EMBL" id="MFD1202962.1"/>
    </source>
</evidence>
<proteinExistence type="inferred from homology"/>
<dbReference type="SMART" id="SM00382">
    <property type="entry name" value="AAA"/>
    <property type="match status" value="2"/>
</dbReference>
<organism evidence="7 8">
    <name type="scientific">Leucobacter albus</name>
    <dbReference type="NCBI Taxonomy" id="272210"/>
    <lineage>
        <taxon>Bacteria</taxon>
        <taxon>Bacillati</taxon>
        <taxon>Actinomycetota</taxon>
        <taxon>Actinomycetes</taxon>
        <taxon>Micrococcales</taxon>
        <taxon>Microbacteriaceae</taxon>
        <taxon>Leucobacter</taxon>
    </lineage>
</organism>
<evidence type="ECO:0000256" key="5">
    <source>
        <dbReference type="SAM" id="MobiDB-lite"/>
    </source>
</evidence>
<keyword evidence="8" id="KW-1185">Reference proteome</keyword>
<dbReference type="PROSITE" id="PS50893">
    <property type="entry name" value="ABC_TRANSPORTER_2"/>
    <property type="match status" value="2"/>
</dbReference>
<dbReference type="CDD" id="cd03257">
    <property type="entry name" value="ABC_NikE_OppD_transporters"/>
    <property type="match status" value="2"/>
</dbReference>
<sequence>MTRSSGPERDVAGDAEAGAAVGAAAGVSVVATAGAARASAGAARVPALDVAGLTVTRPVTRTAARRARRAPGEARVGPHVTVLDEVSLAVAPGECLAIVGSSGAGKSVLARSLLGLADPSGNAAWRSSAARFVVDGRDMRRATARQWRELRGTGIALVLQDALQSLDPLRTIEAEVSEALALRGVPRRARRSAALAALAAAGLSDPESLLPLRATALSGGMRQRALIASALVGEPRVLVADEPTTALDPATARQVLAEFGRLRDEGVALVIVSHDLGAVAQSADTIAVLDRGRIVEAGPAAALLAAPVEPATRALVAAMPVGLGGAHQAAERLALVAGGAVPAGGADPILSLHSVTRSFGERGGTFTGVRGVDLKLRRGEIVGVAGESGAGKTTLARLLSGADRPDSGTITSAQGARVRLIPQDPLATFDPRWRVRRILQATLDRAYPRRGRDEPKLAAPALQAQSTPPSPEALLRRVGLDPALLSRRPPTLSGGERQRVAIARALAARPDVLVCDEAVSALDTVTQAGVLELLRSLREELAVVFISHDLAALTSVSDRVVVLRAGQAVSPAEATAFLAAAL</sequence>
<gene>
    <name evidence="7" type="ORF">ACFQ3U_13755</name>
</gene>
<feature type="domain" description="ABC transporter" evidence="6">
    <location>
        <begin position="350"/>
        <end position="582"/>
    </location>
</feature>
<dbReference type="Gene3D" id="3.40.50.300">
    <property type="entry name" value="P-loop containing nucleotide triphosphate hydrolases"/>
    <property type="match status" value="2"/>
</dbReference>
<dbReference type="EMBL" id="JBHTLY010000007">
    <property type="protein sequence ID" value="MFD1202962.1"/>
    <property type="molecule type" value="Genomic_DNA"/>
</dbReference>
<name>A0ABW3TUG6_9MICO</name>
<dbReference type="SUPFAM" id="SSF52540">
    <property type="entry name" value="P-loop containing nucleoside triphosphate hydrolases"/>
    <property type="match status" value="2"/>
</dbReference>
<feature type="domain" description="ABC transporter" evidence="6">
    <location>
        <begin position="68"/>
        <end position="316"/>
    </location>
</feature>
<evidence type="ECO:0000256" key="3">
    <source>
        <dbReference type="ARBA" id="ARBA00022741"/>
    </source>
</evidence>
<dbReference type="InterPro" id="IPR027417">
    <property type="entry name" value="P-loop_NTPase"/>
</dbReference>
<dbReference type="GO" id="GO:0005524">
    <property type="term" value="F:ATP binding"/>
    <property type="evidence" value="ECO:0007669"/>
    <property type="project" value="UniProtKB-KW"/>
</dbReference>
<dbReference type="Pfam" id="PF00005">
    <property type="entry name" value="ABC_tran"/>
    <property type="match status" value="2"/>
</dbReference>
<evidence type="ECO:0000259" key="6">
    <source>
        <dbReference type="PROSITE" id="PS50893"/>
    </source>
</evidence>
<dbReference type="InterPro" id="IPR050319">
    <property type="entry name" value="ABC_transp_ATP-bind"/>
</dbReference>
<comment type="caution">
    <text evidence="7">The sequence shown here is derived from an EMBL/GenBank/DDBJ whole genome shotgun (WGS) entry which is preliminary data.</text>
</comment>
<keyword evidence="3" id="KW-0547">Nucleotide-binding</keyword>
<dbReference type="InterPro" id="IPR003439">
    <property type="entry name" value="ABC_transporter-like_ATP-bd"/>
</dbReference>
<evidence type="ECO:0000256" key="4">
    <source>
        <dbReference type="ARBA" id="ARBA00022840"/>
    </source>
</evidence>
<keyword evidence="4 7" id="KW-0067">ATP-binding</keyword>
<reference evidence="8" key="1">
    <citation type="journal article" date="2019" name="Int. J. Syst. Evol. Microbiol.">
        <title>The Global Catalogue of Microorganisms (GCM) 10K type strain sequencing project: providing services to taxonomists for standard genome sequencing and annotation.</title>
        <authorList>
            <consortium name="The Broad Institute Genomics Platform"/>
            <consortium name="The Broad Institute Genome Sequencing Center for Infectious Disease"/>
            <person name="Wu L."/>
            <person name="Ma J."/>
        </authorList>
    </citation>
    <scope>NUCLEOTIDE SEQUENCE [LARGE SCALE GENOMIC DNA]</scope>
    <source>
        <strain evidence="8">CCUG 50213</strain>
    </source>
</reference>
<dbReference type="PROSITE" id="PS00211">
    <property type="entry name" value="ABC_TRANSPORTER_1"/>
    <property type="match status" value="2"/>
</dbReference>
<comment type="similarity">
    <text evidence="1">Belongs to the ABC transporter superfamily.</text>
</comment>